<protein>
    <submittedName>
        <fullName evidence="1">Uncharacterized protein</fullName>
    </submittedName>
</protein>
<reference evidence="1 2" key="1">
    <citation type="submission" date="2015-08" db="EMBL/GenBank/DDBJ databases">
        <title>Next Generation Sequencing and Analysis of the Genome of Puccinia sorghi L Schw, the Causal Agent of Maize Common Rust.</title>
        <authorList>
            <person name="Rochi L."/>
            <person name="Burguener G."/>
            <person name="Darino M."/>
            <person name="Turjanski A."/>
            <person name="Kreff E."/>
            <person name="Dieguez M.J."/>
            <person name="Sacco F."/>
        </authorList>
    </citation>
    <scope>NUCLEOTIDE SEQUENCE [LARGE SCALE GENOMIC DNA]</scope>
    <source>
        <strain evidence="1 2">RO10H11247</strain>
    </source>
</reference>
<dbReference type="AlphaFoldDB" id="A0A0L6VGG1"/>
<sequence>MPTGICPDGGLHKGLGPVGWSLNESLAGACCMPSFFCSTRLLIEDIISLGSTYFKWLEKTHQMAIFQFMNQKDLPNVWDLLMVQLSLYFNAPDMTGRSFLIEKEAGLNCTQTALSSIKCSWRQSPIKFTIKVTMYSSQFSLYNLNGSIVPVDKAPAAYHEPSNIEFNLWLAKSQVCNNPQSTVCVSQINLTPSISVLMPYIKWTYLCMILHNILANLSDLWEEMFLEITALEPQGKLLDSENL</sequence>
<proteinExistence type="predicted"/>
<name>A0A0L6VGG1_9BASI</name>
<dbReference type="Proteomes" id="UP000037035">
    <property type="component" value="Unassembled WGS sequence"/>
</dbReference>
<organism evidence="1 2">
    <name type="scientific">Puccinia sorghi</name>
    <dbReference type="NCBI Taxonomy" id="27349"/>
    <lineage>
        <taxon>Eukaryota</taxon>
        <taxon>Fungi</taxon>
        <taxon>Dikarya</taxon>
        <taxon>Basidiomycota</taxon>
        <taxon>Pucciniomycotina</taxon>
        <taxon>Pucciniomycetes</taxon>
        <taxon>Pucciniales</taxon>
        <taxon>Pucciniaceae</taxon>
        <taxon>Puccinia</taxon>
    </lineage>
</organism>
<accession>A0A0L6VGG1</accession>
<dbReference type="EMBL" id="LAVV01006487">
    <property type="protein sequence ID" value="KNZ59657.1"/>
    <property type="molecule type" value="Genomic_DNA"/>
</dbReference>
<comment type="caution">
    <text evidence="1">The sequence shown here is derived from an EMBL/GenBank/DDBJ whole genome shotgun (WGS) entry which is preliminary data.</text>
</comment>
<keyword evidence="2" id="KW-1185">Reference proteome</keyword>
<dbReference type="VEuPathDB" id="FungiDB:VP01_1685g1"/>
<evidence type="ECO:0000313" key="1">
    <source>
        <dbReference type="EMBL" id="KNZ59657.1"/>
    </source>
</evidence>
<evidence type="ECO:0000313" key="2">
    <source>
        <dbReference type="Proteomes" id="UP000037035"/>
    </source>
</evidence>
<gene>
    <name evidence="1" type="ORF">VP01_1685g1</name>
</gene>